<name>A0A1J7GDT9_LUPAN</name>
<dbReference type="FunFam" id="1.10.510.10:FF:000358">
    <property type="entry name" value="Putative leucine-rich repeat receptor-like serine/threonine-protein kinase"/>
    <property type="match status" value="1"/>
</dbReference>
<sequence length="1078" mass="118341">MTLLFFHFETATATTTATETDLHALLEFKSHIIEDPFHIMSSWNDSIHHCNWTGITCNKSNQRVMNLNLNTQGLVGTITPYIGNLTFLTQLNLSFNSFHGQLPQEFGHLLYLKRLSIYSNYFSGNIPSNLSHCTQLIVLAAGVNNLTGTIPTWVGNLSSLVGFSIRRNNLHGNIPHELAYLSRLRILGLGENYLSGTVPSSVYNISSISTFSVTQNHLHGNIPDDIGFTLPNLQVLFFGFNNFTGTIPASLVNSTKLESLEFSKNGLVGTIPKNIGILNGLTILNFESNRLGTRTSHDLGFLDSLVNCTDLEYLGLEGNNFGGKMPNSIANLSTQLHSLTLGSNQIYGSIPLGIGKLSNLATLELDNNLLSGSVPDALGMLQNLQELYLGGNKFSGGIPSSIGNLSSLTKLYMELNYFEGSIPSSLGNCHKLLLLSLSNNKLTGIIPKEVISISSLAIFFDVSNNSLSGTLPNEVDKLVNLGELDLSENNFSGVIPSSFGSCTSLEQLYLQGNNFEGNIPHTIEKLRGLEDIDLSHNNLSGMIPEFLGDSIVLQHLNLSYNNLEGEIPKNGIFKNATAISIYGNKKLCGGVLELNLPPCRNKNTSLVKKILAPKLAIPIVSAFVFLLFLSCFLAFLMVKRSRKKTSRREDLELQISYSVIAKCTGGFSQDNLIGSGSFGSVYKGTLPSDGATIAIKVLNLEQRGASRSFIDECNVLKNIRHRNLLKIITAIASVDYQGNDFKALVFDFMSNGSLECWLHPTNNMQHQTKTLTFIQRLNIAIDVACALEYLHHSCQTAIVHCDIKPSNVLLDNDMVAHVADFGLSTFLYEESSNFSIQSIMSSSLKGSIGYIPPEYGMGGKASVLGDIYSYGILLLEIFTGKRPTDEAFEGDIGIQQFIAMALPNHVMDIIDPSIFLEQELDENQQVEGEENALRRDFDIDVEARYKCLMKDGIVSVIQIGVSCSATSPSERMHITEVVNKLHAIKNSFMRIRHNTHATRRTFHLILFSSLVPSSILILRHPSLLNLSTLFLPCDEMSRHGNSSVGASSATEDQHTDTSLSEASKVLPRNAHGKWEHKK</sequence>
<dbReference type="InterPro" id="IPR001611">
    <property type="entry name" value="Leu-rich_rpt"/>
</dbReference>
<keyword evidence="11" id="KW-0732">Signal</keyword>
<feature type="transmembrane region" description="Helical" evidence="24">
    <location>
        <begin position="615"/>
        <end position="638"/>
    </location>
</feature>
<dbReference type="GO" id="GO:0005886">
    <property type="term" value="C:plasma membrane"/>
    <property type="evidence" value="ECO:0007669"/>
    <property type="project" value="UniProtKB-SubCell"/>
</dbReference>
<evidence type="ECO:0000256" key="12">
    <source>
        <dbReference type="ARBA" id="ARBA00022737"/>
    </source>
</evidence>
<dbReference type="InterPro" id="IPR055414">
    <property type="entry name" value="LRR_R13L4/SHOC2-like"/>
</dbReference>
<dbReference type="SUPFAM" id="SSF52058">
    <property type="entry name" value="L domain-like"/>
    <property type="match status" value="1"/>
</dbReference>
<dbReference type="Gene3D" id="3.80.10.10">
    <property type="entry name" value="Ribonuclease Inhibitor"/>
    <property type="match status" value="3"/>
</dbReference>
<evidence type="ECO:0000259" key="25">
    <source>
        <dbReference type="PROSITE" id="PS50011"/>
    </source>
</evidence>
<evidence type="ECO:0000256" key="15">
    <source>
        <dbReference type="ARBA" id="ARBA00022840"/>
    </source>
</evidence>
<evidence type="ECO:0000256" key="20">
    <source>
        <dbReference type="ARBA" id="ARBA00047899"/>
    </source>
</evidence>
<evidence type="ECO:0000256" key="16">
    <source>
        <dbReference type="ARBA" id="ARBA00022989"/>
    </source>
</evidence>
<protein>
    <recommendedName>
        <fullName evidence="4">non-specific serine/threonine protein kinase</fullName>
        <ecNumber evidence="4">2.7.11.1</ecNumber>
    </recommendedName>
</protein>
<feature type="domain" description="Protein kinase" evidence="25">
    <location>
        <begin position="667"/>
        <end position="989"/>
    </location>
</feature>
<dbReference type="GO" id="GO:0005524">
    <property type="term" value="F:ATP binding"/>
    <property type="evidence" value="ECO:0007669"/>
    <property type="project" value="UniProtKB-UniRule"/>
</dbReference>
<dbReference type="Proteomes" id="UP000188354">
    <property type="component" value="Chromosome LG13"/>
</dbReference>
<keyword evidence="6" id="KW-0723">Serine/threonine-protein kinase</keyword>
<proteinExistence type="inferred from homology"/>
<feature type="compositionally biased region" description="Polar residues" evidence="23">
    <location>
        <begin position="1041"/>
        <end position="1061"/>
    </location>
</feature>
<evidence type="ECO:0000256" key="13">
    <source>
        <dbReference type="ARBA" id="ARBA00022741"/>
    </source>
</evidence>
<evidence type="ECO:0000256" key="6">
    <source>
        <dbReference type="ARBA" id="ARBA00022527"/>
    </source>
</evidence>
<dbReference type="FunFam" id="3.30.200.20:FF:000432">
    <property type="entry name" value="LRR receptor-like serine/threonine-protein kinase EFR"/>
    <property type="match status" value="1"/>
</dbReference>
<dbReference type="InterPro" id="IPR000719">
    <property type="entry name" value="Prot_kinase_dom"/>
</dbReference>
<evidence type="ECO:0000256" key="19">
    <source>
        <dbReference type="ARBA" id="ARBA00023180"/>
    </source>
</evidence>
<evidence type="ECO:0000256" key="4">
    <source>
        <dbReference type="ARBA" id="ARBA00012513"/>
    </source>
</evidence>
<dbReference type="Pfam" id="PF00560">
    <property type="entry name" value="LRR_1"/>
    <property type="match status" value="2"/>
</dbReference>
<dbReference type="AlphaFoldDB" id="A0A1J7GDT9"/>
<keyword evidence="18" id="KW-0675">Receptor</keyword>
<evidence type="ECO:0000256" key="5">
    <source>
        <dbReference type="ARBA" id="ARBA00022475"/>
    </source>
</evidence>
<evidence type="ECO:0000313" key="27">
    <source>
        <dbReference type="Proteomes" id="UP000188354"/>
    </source>
</evidence>
<comment type="subcellular location">
    <subcellularLocation>
        <location evidence="1">Cell membrane</location>
        <topology evidence="1">Single-pass membrane protein</topology>
    </subcellularLocation>
    <subcellularLocation>
        <location evidence="2">Membrane</location>
        <topology evidence="2">Single-pass type I membrane protein</topology>
    </subcellularLocation>
</comment>
<organism evidence="26 27">
    <name type="scientific">Lupinus angustifolius</name>
    <name type="common">Narrow-leaved blue lupine</name>
    <dbReference type="NCBI Taxonomy" id="3871"/>
    <lineage>
        <taxon>Eukaryota</taxon>
        <taxon>Viridiplantae</taxon>
        <taxon>Streptophyta</taxon>
        <taxon>Embryophyta</taxon>
        <taxon>Tracheophyta</taxon>
        <taxon>Spermatophyta</taxon>
        <taxon>Magnoliopsida</taxon>
        <taxon>eudicotyledons</taxon>
        <taxon>Gunneridae</taxon>
        <taxon>Pentapetalae</taxon>
        <taxon>rosids</taxon>
        <taxon>fabids</taxon>
        <taxon>Fabales</taxon>
        <taxon>Fabaceae</taxon>
        <taxon>Papilionoideae</taxon>
        <taxon>50 kb inversion clade</taxon>
        <taxon>genistoids sensu lato</taxon>
        <taxon>core genistoids</taxon>
        <taxon>Genisteae</taxon>
        <taxon>Lupinus</taxon>
    </lineage>
</organism>
<keyword evidence="9" id="KW-0808">Transferase</keyword>
<evidence type="ECO:0000256" key="1">
    <source>
        <dbReference type="ARBA" id="ARBA00004162"/>
    </source>
</evidence>
<evidence type="ECO:0000313" key="26">
    <source>
        <dbReference type="EMBL" id="OIV98582.1"/>
    </source>
</evidence>
<evidence type="ECO:0000256" key="8">
    <source>
        <dbReference type="ARBA" id="ARBA00022614"/>
    </source>
</evidence>
<dbReference type="InterPro" id="IPR011009">
    <property type="entry name" value="Kinase-like_dom_sf"/>
</dbReference>
<keyword evidence="10 24" id="KW-0812">Transmembrane</keyword>
<evidence type="ECO:0000256" key="21">
    <source>
        <dbReference type="ARBA" id="ARBA00048679"/>
    </source>
</evidence>
<dbReference type="PROSITE" id="PS00108">
    <property type="entry name" value="PROTEIN_KINASE_ST"/>
    <property type="match status" value="1"/>
</dbReference>
<keyword evidence="8" id="KW-0433">Leucine-rich repeat</keyword>
<evidence type="ECO:0000256" key="22">
    <source>
        <dbReference type="PROSITE-ProRule" id="PRU10141"/>
    </source>
</evidence>
<evidence type="ECO:0000256" key="7">
    <source>
        <dbReference type="ARBA" id="ARBA00022553"/>
    </source>
</evidence>
<evidence type="ECO:0000256" key="14">
    <source>
        <dbReference type="ARBA" id="ARBA00022777"/>
    </source>
</evidence>
<dbReference type="STRING" id="3871.A0A1J7GDT9"/>
<dbReference type="SMART" id="SM00369">
    <property type="entry name" value="LRR_TYP"/>
    <property type="match status" value="7"/>
</dbReference>
<comment type="catalytic activity">
    <reaction evidence="20">
        <text>L-threonyl-[protein] + ATP = O-phospho-L-threonyl-[protein] + ADP + H(+)</text>
        <dbReference type="Rhea" id="RHEA:46608"/>
        <dbReference type="Rhea" id="RHEA-COMP:11060"/>
        <dbReference type="Rhea" id="RHEA-COMP:11605"/>
        <dbReference type="ChEBI" id="CHEBI:15378"/>
        <dbReference type="ChEBI" id="CHEBI:30013"/>
        <dbReference type="ChEBI" id="CHEBI:30616"/>
        <dbReference type="ChEBI" id="CHEBI:61977"/>
        <dbReference type="ChEBI" id="CHEBI:456216"/>
        <dbReference type="EC" id="2.7.11.1"/>
    </reaction>
</comment>
<gene>
    <name evidence="26" type="ORF">TanjilG_12168</name>
</gene>
<keyword evidence="19" id="KW-0325">Glycoprotein</keyword>
<dbReference type="EMBL" id="CM007373">
    <property type="protein sequence ID" value="OIV98582.1"/>
    <property type="molecule type" value="Genomic_DNA"/>
</dbReference>
<dbReference type="Pfam" id="PF00069">
    <property type="entry name" value="Pkinase"/>
    <property type="match status" value="1"/>
</dbReference>
<reference evidence="26 27" key="1">
    <citation type="journal article" date="2017" name="Plant Biotechnol. J.">
        <title>A comprehensive draft genome sequence for lupin (Lupinus angustifolius), an emerging health food: insights into plant-microbe interactions and legume evolution.</title>
        <authorList>
            <person name="Hane J.K."/>
            <person name="Ming Y."/>
            <person name="Kamphuis L.G."/>
            <person name="Nelson M.N."/>
            <person name="Garg G."/>
            <person name="Atkins C.A."/>
            <person name="Bayer P.E."/>
            <person name="Bravo A."/>
            <person name="Bringans S."/>
            <person name="Cannon S."/>
            <person name="Edwards D."/>
            <person name="Foley R."/>
            <person name="Gao L.L."/>
            <person name="Harrison M.J."/>
            <person name="Huang W."/>
            <person name="Hurgobin B."/>
            <person name="Li S."/>
            <person name="Liu C.W."/>
            <person name="McGrath A."/>
            <person name="Morahan G."/>
            <person name="Murray J."/>
            <person name="Weller J."/>
            <person name="Jian J."/>
            <person name="Singh K.B."/>
        </authorList>
    </citation>
    <scope>NUCLEOTIDE SEQUENCE [LARGE SCALE GENOMIC DNA]</scope>
    <source>
        <strain evidence="27">cv. Tanjil</strain>
        <tissue evidence="26">Whole plant</tissue>
    </source>
</reference>
<dbReference type="SMART" id="SM00220">
    <property type="entry name" value="S_TKc"/>
    <property type="match status" value="1"/>
</dbReference>
<keyword evidence="5" id="KW-1003">Cell membrane</keyword>
<dbReference type="EC" id="2.7.11.1" evidence="4"/>
<accession>A0A1J7GDT9</accession>
<dbReference type="PANTHER" id="PTHR48053">
    <property type="entry name" value="LEUCINE RICH REPEAT FAMILY PROTEIN, EXPRESSED"/>
    <property type="match status" value="1"/>
</dbReference>
<dbReference type="Pfam" id="PF13855">
    <property type="entry name" value="LRR_8"/>
    <property type="match status" value="1"/>
</dbReference>
<dbReference type="InterPro" id="IPR003591">
    <property type="entry name" value="Leu-rich_rpt_typical-subtyp"/>
</dbReference>
<keyword evidence="12" id="KW-0677">Repeat</keyword>
<comment type="catalytic activity">
    <reaction evidence="21">
        <text>L-seryl-[protein] + ATP = O-phospho-L-seryl-[protein] + ADP + H(+)</text>
        <dbReference type="Rhea" id="RHEA:17989"/>
        <dbReference type="Rhea" id="RHEA-COMP:9863"/>
        <dbReference type="Rhea" id="RHEA-COMP:11604"/>
        <dbReference type="ChEBI" id="CHEBI:15378"/>
        <dbReference type="ChEBI" id="CHEBI:29999"/>
        <dbReference type="ChEBI" id="CHEBI:30616"/>
        <dbReference type="ChEBI" id="CHEBI:83421"/>
        <dbReference type="ChEBI" id="CHEBI:456216"/>
        <dbReference type="EC" id="2.7.11.1"/>
    </reaction>
</comment>
<dbReference type="Gene3D" id="3.30.200.20">
    <property type="entry name" value="Phosphorylase Kinase, domain 1"/>
    <property type="match status" value="1"/>
</dbReference>
<keyword evidence="27" id="KW-1185">Reference proteome</keyword>
<evidence type="ECO:0000256" key="23">
    <source>
        <dbReference type="SAM" id="MobiDB-lite"/>
    </source>
</evidence>
<keyword evidence="15 22" id="KW-0067">ATP-binding</keyword>
<dbReference type="PROSITE" id="PS00107">
    <property type="entry name" value="PROTEIN_KINASE_ATP"/>
    <property type="match status" value="1"/>
</dbReference>
<dbReference type="PANTHER" id="PTHR48053:SF37">
    <property type="entry name" value="LEUCINE-RICH REPEAT PROTEIN KINASE FAMILY PROTEIN"/>
    <property type="match status" value="1"/>
</dbReference>
<feature type="binding site" evidence="22">
    <location>
        <position position="696"/>
    </location>
    <ligand>
        <name>ATP</name>
        <dbReference type="ChEBI" id="CHEBI:30616"/>
    </ligand>
</feature>
<dbReference type="FunFam" id="3.80.10.10:FF:001158">
    <property type="entry name" value="Leucine-rich repeat protein kinase family protein"/>
    <property type="match status" value="1"/>
</dbReference>
<feature type="region of interest" description="Disordered" evidence="23">
    <location>
        <begin position="1041"/>
        <end position="1078"/>
    </location>
</feature>
<evidence type="ECO:0000256" key="18">
    <source>
        <dbReference type="ARBA" id="ARBA00023170"/>
    </source>
</evidence>
<dbReference type="Pfam" id="PF23598">
    <property type="entry name" value="LRR_14"/>
    <property type="match status" value="2"/>
</dbReference>
<keyword evidence="13 22" id="KW-0547">Nucleotide-binding</keyword>
<evidence type="ECO:0000256" key="9">
    <source>
        <dbReference type="ARBA" id="ARBA00022679"/>
    </source>
</evidence>
<keyword evidence="17 24" id="KW-0472">Membrane</keyword>
<evidence type="ECO:0000256" key="2">
    <source>
        <dbReference type="ARBA" id="ARBA00004479"/>
    </source>
</evidence>
<dbReference type="PROSITE" id="PS50011">
    <property type="entry name" value="PROTEIN_KINASE_DOM"/>
    <property type="match status" value="1"/>
</dbReference>
<dbReference type="Pfam" id="PF08263">
    <property type="entry name" value="LRRNT_2"/>
    <property type="match status" value="1"/>
</dbReference>
<dbReference type="GO" id="GO:0004674">
    <property type="term" value="F:protein serine/threonine kinase activity"/>
    <property type="evidence" value="ECO:0007669"/>
    <property type="project" value="UniProtKB-KW"/>
</dbReference>
<comment type="similarity">
    <text evidence="3">Belongs to the protein kinase superfamily. Ser/Thr protein kinase family.</text>
</comment>
<dbReference type="Gene3D" id="1.10.510.10">
    <property type="entry name" value="Transferase(Phosphotransferase) domain 1"/>
    <property type="match status" value="1"/>
</dbReference>
<evidence type="ECO:0000256" key="3">
    <source>
        <dbReference type="ARBA" id="ARBA00008684"/>
    </source>
</evidence>
<dbReference type="InterPro" id="IPR032675">
    <property type="entry name" value="LRR_dom_sf"/>
</dbReference>
<keyword evidence="16 24" id="KW-1133">Transmembrane helix</keyword>
<dbReference type="FunFam" id="3.80.10.10:FF:000288">
    <property type="entry name" value="LRR receptor-like serine/threonine-protein kinase EFR"/>
    <property type="match status" value="1"/>
</dbReference>
<dbReference type="FunFam" id="3.80.10.10:FF:000565">
    <property type="entry name" value="Leucine-rich repeat receptor-like kinase protein FLORAL ORGAN NUMBER1"/>
    <property type="match status" value="1"/>
</dbReference>
<dbReference type="InterPro" id="IPR008271">
    <property type="entry name" value="Ser/Thr_kinase_AS"/>
</dbReference>
<keyword evidence="14" id="KW-0418">Kinase</keyword>
<evidence type="ECO:0000256" key="17">
    <source>
        <dbReference type="ARBA" id="ARBA00023136"/>
    </source>
</evidence>
<evidence type="ECO:0000256" key="10">
    <source>
        <dbReference type="ARBA" id="ARBA00022692"/>
    </source>
</evidence>
<dbReference type="InterPro" id="IPR051716">
    <property type="entry name" value="Plant_RL_S/T_kinase"/>
</dbReference>
<evidence type="ECO:0000256" key="24">
    <source>
        <dbReference type="SAM" id="Phobius"/>
    </source>
</evidence>
<dbReference type="SUPFAM" id="SSF52047">
    <property type="entry name" value="RNI-like"/>
    <property type="match status" value="1"/>
</dbReference>
<dbReference type="SUPFAM" id="SSF56112">
    <property type="entry name" value="Protein kinase-like (PK-like)"/>
    <property type="match status" value="1"/>
</dbReference>
<dbReference type="InterPro" id="IPR013210">
    <property type="entry name" value="LRR_N_plant-typ"/>
</dbReference>
<evidence type="ECO:0000256" key="11">
    <source>
        <dbReference type="ARBA" id="ARBA00022729"/>
    </source>
</evidence>
<dbReference type="InterPro" id="IPR017441">
    <property type="entry name" value="Protein_kinase_ATP_BS"/>
</dbReference>
<dbReference type="OMA" id="HNTHATR"/>
<dbReference type="Gramene" id="OIV98582">
    <property type="protein sequence ID" value="OIV98582"/>
    <property type="gene ID" value="TanjilG_12168"/>
</dbReference>
<keyword evidence="7" id="KW-0597">Phosphoprotein</keyword>